<reference evidence="5 6" key="1">
    <citation type="journal article" date="2014" name="Genome Biol. Evol.">
        <title>The secreted proteins of Achlya hypogyna and Thraustotheca clavata identify the ancestral oomycete secretome and reveal gene acquisitions by horizontal gene transfer.</title>
        <authorList>
            <person name="Misner I."/>
            <person name="Blouin N."/>
            <person name="Leonard G."/>
            <person name="Richards T.A."/>
            <person name="Lane C.E."/>
        </authorList>
    </citation>
    <scope>NUCLEOTIDE SEQUENCE [LARGE SCALE GENOMIC DNA]</scope>
    <source>
        <strain evidence="5 6">ATCC 48635</strain>
    </source>
</reference>
<sequence length="625" mass="65910">MRVLDWFGLGAESELAHAAYVGDQSEVRRLLAAGVSPNGVKQGTSALYRAVITNNASVVQMLLDAGADANQCTWFGCPALVMAVRHGSDKIVGQLLAAGAHPDACDKQTRVPSLLVAAEHGRTTIVQKLLAAGVDTLVHDANGLSALYLAAANGHADVVDALLPHSKRSRGRLDEKSPIGVAAALGHAAVVDRFLSVDSEPTSEHIGAMLEAARHGHNAIVRLLIEAGVGIHSTDPCGKSAIVLAAEFGHETLVAALLAAGADASQLDQFGESPLFVAARGGHAGIVSQLLAANCDRNKVNKNGVSALVVATANGHSEIVRQLLHAGASTSPTRHFDPVRVARMHGHEDILQMLLEAKAKATELPRLQTLGRGHQGFVYLSTFHGQTVAVKALSVHDGATTASLVEAAAVLTTLNCPHLVHVRHLKLLPMQPPLLVMDYVDGGHLRQFLDAPQPSGDLLRIATAIASGLDYLHTRGIVHGALKSTNVLLSANGSCVKLAGYGLPQQLHVTNPVENTLCWTAPEVLLGKAATPAADVYAFGIVLVELETRAAPYASLSMDLWEVMVAIKNGWLRPELSARCDLWYRALVDACLLQDPTQRPSIADVVRTLESHASVDSVSPLEVDP</sequence>
<dbReference type="InterPro" id="IPR036770">
    <property type="entry name" value="Ankyrin_rpt-contain_sf"/>
</dbReference>
<feature type="repeat" description="ANK" evidence="3">
    <location>
        <begin position="303"/>
        <end position="335"/>
    </location>
</feature>
<evidence type="ECO:0000313" key="6">
    <source>
        <dbReference type="Proteomes" id="UP000243579"/>
    </source>
</evidence>
<gene>
    <name evidence="5" type="ORF">ACHHYP_16495</name>
</gene>
<dbReference type="PANTHER" id="PTHR24198">
    <property type="entry name" value="ANKYRIN REPEAT AND PROTEIN KINASE DOMAIN-CONTAINING PROTEIN"/>
    <property type="match status" value="1"/>
</dbReference>
<feature type="repeat" description="ANK" evidence="3">
    <location>
        <begin position="237"/>
        <end position="269"/>
    </location>
</feature>
<dbReference type="Pfam" id="PF07714">
    <property type="entry name" value="PK_Tyr_Ser-Thr"/>
    <property type="match status" value="1"/>
</dbReference>
<dbReference type="SUPFAM" id="SSF48403">
    <property type="entry name" value="Ankyrin repeat"/>
    <property type="match status" value="1"/>
</dbReference>
<dbReference type="PROSITE" id="PS50088">
    <property type="entry name" value="ANK_REPEAT"/>
    <property type="match status" value="5"/>
</dbReference>
<accession>A0A1V9Y6L3</accession>
<dbReference type="InterPro" id="IPR011009">
    <property type="entry name" value="Kinase-like_dom_sf"/>
</dbReference>
<protein>
    <submittedName>
        <fullName evidence="5">Ankyrin-3-like</fullName>
    </submittedName>
</protein>
<dbReference type="InterPro" id="IPR002110">
    <property type="entry name" value="Ankyrin_rpt"/>
</dbReference>
<dbReference type="InterPro" id="IPR000719">
    <property type="entry name" value="Prot_kinase_dom"/>
</dbReference>
<name>A0A1V9Y6L3_ACHHY</name>
<dbReference type="SUPFAM" id="SSF56112">
    <property type="entry name" value="Protein kinase-like (PK-like)"/>
    <property type="match status" value="1"/>
</dbReference>
<dbReference type="PROSITE" id="PS50297">
    <property type="entry name" value="ANK_REP_REGION"/>
    <property type="match status" value="4"/>
</dbReference>
<comment type="caution">
    <text evidence="5">The sequence shown here is derived from an EMBL/GenBank/DDBJ whole genome shotgun (WGS) entry which is preliminary data.</text>
</comment>
<keyword evidence="6" id="KW-1185">Reference proteome</keyword>
<organism evidence="5 6">
    <name type="scientific">Achlya hypogyna</name>
    <name type="common">Oomycete</name>
    <name type="synonym">Protoachlya hypogyna</name>
    <dbReference type="NCBI Taxonomy" id="1202772"/>
    <lineage>
        <taxon>Eukaryota</taxon>
        <taxon>Sar</taxon>
        <taxon>Stramenopiles</taxon>
        <taxon>Oomycota</taxon>
        <taxon>Saprolegniomycetes</taxon>
        <taxon>Saprolegniales</taxon>
        <taxon>Achlyaceae</taxon>
        <taxon>Achlya</taxon>
    </lineage>
</organism>
<dbReference type="OrthoDB" id="4062651at2759"/>
<evidence type="ECO:0000313" key="5">
    <source>
        <dbReference type="EMBL" id="OQR81336.1"/>
    </source>
</evidence>
<feature type="domain" description="Protein kinase" evidence="4">
    <location>
        <begin position="364"/>
        <end position="615"/>
    </location>
</feature>
<proteinExistence type="predicted"/>
<evidence type="ECO:0000256" key="1">
    <source>
        <dbReference type="ARBA" id="ARBA00022737"/>
    </source>
</evidence>
<evidence type="ECO:0000256" key="3">
    <source>
        <dbReference type="PROSITE-ProRule" id="PRU00023"/>
    </source>
</evidence>
<dbReference type="AlphaFoldDB" id="A0A1V9Y6L3"/>
<dbReference type="STRING" id="1202772.A0A1V9Y6L3"/>
<keyword evidence="2 3" id="KW-0040">ANK repeat</keyword>
<feature type="repeat" description="ANK" evidence="3">
    <location>
        <begin position="142"/>
        <end position="163"/>
    </location>
</feature>
<feature type="repeat" description="ANK" evidence="3">
    <location>
        <begin position="270"/>
        <end position="302"/>
    </location>
</feature>
<dbReference type="PIRSF" id="PIRSF000654">
    <property type="entry name" value="Integrin-linked_kinase"/>
    <property type="match status" value="1"/>
</dbReference>
<keyword evidence="1" id="KW-0677">Repeat</keyword>
<feature type="repeat" description="ANK" evidence="3">
    <location>
        <begin position="42"/>
        <end position="70"/>
    </location>
</feature>
<dbReference type="Pfam" id="PF00023">
    <property type="entry name" value="Ank"/>
    <property type="match status" value="1"/>
</dbReference>
<dbReference type="GO" id="GO:0004672">
    <property type="term" value="F:protein kinase activity"/>
    <property type="evidence" value="ECO:0007669"/>
    <property type="project" value="InterPro"/>
</dbReference>
<dbReference type="Gene3D" id="1.25.40.20">
    <property type="entry name" value="Ankyrin repeat-containing domain"/>
    <property type="match status" value="3"/>
</dbReference>
<dbReference type="SMART" id="SM00248">
    <property type="entry name" value="ANK"/>
    <property type="match status" value="11"/>
</dbReference>
<dbReference type="EMBL" id="JNBR01002802">
    <property type="protein sequence ID" value="OQR81336.1"/>
    <property type="molecule type" value="Genomic_DNA"/>
</dbReference>
<dbReference type="PROSITE" id="PS50011">
    <property type="entry name" value="PROTEIN_KINASE_DOM"/>
    <property type="match status" value="1"/>
</dbReference>
<dbReference type="Gene3D" id="1.10.510.10">
    <property type="entry name" value="Transferase(Phosphotransferase) domain 1"/>
    <property type="match status" value="1"/>
</dbReference>
<dbReference type="GO" id="GO:0005524">
    <property type="term" value="F:ATP binding"/>
    <property type="evidence" value="ECO:0007669"/>
    <property type="project" value="InterPro"/>
</dbReference>
<dbReference type="Gene3D" id="3.30.200.20">
    <property type="entry name" value="Phosphorylase Kinase, domain 1"/>
    <property type="match status" value="1"/>
</dbReference>
<evidence type="ECO:0000256" key="2">
    <source>
        <dbReference type="ARBA" id="ARBA00023043"/>
    </source>
</evidence>
<dbReference type="Proteomes" id="UP000243579">
    <property type="component" value="Unassembled WGS sequence"/>
</dbReference>
<dbReference type="PANTHER" id="PTHR24198:SF165">
    <property type="entry name" value="ANKYRIN REPEAT-CONTAINING PROTEIN-RELATED"/>
    <property type="match status" value="1"/>
</dbReference>
<dbReference type="InterPro" id="IPR001245">
    <property type="entry name" value="Ser-Thr/Tyr_kinase_cat_dom"/>
</dbReference>
<dbReference type="Pfam" id="PF12796">
    <property type="entry name" value="Ank_2"/>
    <property type="match status" value="3"/>
</dbReference>
<evidence type="ECO:0000259" key="4">
    <source>
        <dbReference type="PROSITE" id="PS50011"/>
    </source>
</evidence>